<keyword evidence="4" id="KW-1185">Reference proteome</keyword>
<dbReference type="AlphaFoldDB" id="A0A4Q7ZTE1"/>
<evidence type="ECO:0000256" key="2">
    <source>
        <dbReference type="ARBA" id="ARBA00022679"/>
    </source>
</evidence>
<dbReference type="Gene3D" id="3.40.50.2000">
    <property type="entry name" value="Glycogen Phosphorylase B"/>
    <property type="match status" value="2"/>
</dbReference>
<sequence length="464" mass="52276">MTARPGPILFVSMPESGLLNPMLVLAEELSRRGTPELWFATDDNRRADVEAAGVGSPVRFVSLGAVLSELSSVTWDDQTYRAVTQRSRFKARRAVIEKTFVPRLQAAKYRLLERAVDEIEPALMVVESMCQYGFQLAITKKIPYVLSNPFVASNAVSSLVPIGRSYTPKDFPVPHSGYPARMSLAQRLNNRLFRWRMLTLFLSKTMKERNAEDAKVRAELGIDASAVGQMTRVEKAEFVLNYSLPELDYPFDIPPMFRTVGALVPPLPQAEPGELAEWLDARPSVIYLGFGTITRLTEPEVAALVEVARRMPAHHFLWKLPTEQQRFLPPPDRLPANLRIENWVPSQLDVLAHPNVKVFFTHGGGNAYHESLYFGKPMVMRPLWVDCYDQAIRGRDFGVSLTLDTPRTFRPDDVVDKLTRVLSDDSFRVNAERFARLQREAGGRVRAADLVTALLPAREATRDV</sequence>
<organism evidence="3 4">
    <name type="scientific">Krasilnikovia cinnamomea</name>
    <dbReference type="NCBI Taxonomy" id="349313"/>
    <lineage>
        <taxon>Bacteria</taxon>
        <taxon>Bacillati</taxon>
        <taxon>Actinomycetota</taxon>
        <taxon>Actinomycetes</taxon>
        <taxon>Micromonosporales</taxon>
        <taxon>Micromonosporaceae</taxon>
        <taxon>Krasilnikovia</taxon>
    </lineage>
</organism>
<dbReference type="PANTHER" id="PTHR48043">
    <property type="entry name" value="EG:EG0003.4 PROTEIN-RELATED"/>
    <property type="match status" value="1"/>
</dbReference>
<keyword evidence="2 3" id="KW-0808">Transferase</keyword>
<dbReference type="PANTHER" id="PTHR48043:SF145">
    <property type="entry name" value="FI06409P-RELATED"/>
    <property type="match status" value="1"/>
</dbReference>
<evidence type="ECO:0000313" key="4">
    <source>
        <dbReference type="Proteomes" id="UP000292564"/>
    </source>
</evidence>
<comment type="caution">
    <text evidence="3">The sequence shown here is derived from an EMBL/GenBank/DDBJ whole genome shotgun (WGS) entry which is preliminary data.</text>
</comment>
<dbReference type="CDD" id="cd03784">
    <property type="entry name" value="GT1_Gtf-like"/>
    <property type="match status" value="1"/>
</dbReference>
<protein>
    <submittedName>
        <fullName evidence="3">Polyene glycosyltransferase</fullName>
    </submittedName>
</protein>
<dbReference type="Proteomes" id="UP000292564">
    <property type="component" value="Unassembled WGS sequence"/>
</dbReference>
<gene>
    <name evidence="3" type="ORF">EV385_6127</name>
</gene>
<name>A0A4Q7ZTE1_9ACTN</name>
<dbReference type="SUPFAM" id="SSF53756">
    <property type="entry name" value="UDP-Glycosyltransferase/glycogen phosphorylase"/>
    <property type="match status" value="1"/>
</dbReference>
<evidence type="ECO:0000256" key="1">
    <source>
        <dbReference type="ARBA" id="ARBA00022676"/>
    </source>
</evidence>
<keyword evidence="1" id="KW-0328">Glycosyltransferase</keyword>
<dbReference type="Pfam" id="PF00201">
    <property type="entry name" value="UDPGT"/>
    <property type="match status" value="1"/>
</dbReference>
<accession>A0A4Q7ZTE1</accession>
<proteinExistence type="predicted"/>
<dbReference type="EMBL" id="SHKY01000001">
    <property type="protein sequence ID" value="RZU54184.1"/>
    <property type="molecule type" value="Genomic_DNA"/>
</dbReference>
<dbReference type="InterPro" id="IPR050271">
    <property type="entry name" value="UDP-glycosyltransferase"/>
</dbReference>
<dbReference type="GO" id="GO:0008194">
    <property type="term" value="F:UDP-glycosyltransferase activity"/>
    <property type="evidence" value="ECO:0007669"/>
    <property type="project" value="InterPro"/>
</dbReference>
<dbReference type="OrthoDB" id="764352at2"/>
<dbReference type="InterPro" id="IPR002213">
    <property type="entry name" value="UDP_glucos_trans"/>
</dbReference>
<reference evidence="3 4" key="1">
    <citation type="submission" date="2019-02" db="EMBL/GenBank/DDBJ databases">
        <title>Sequencing the genomes of 1000 actinobacteria strains.</title>
        <authorList>
            <person name="Klenk H.-P."/>
        </authorList>
    </citation>
    <scope>NUCLEOTIDE SEQUENCE [LARGE SCALE GENOMIC DNA]</scope>
    <source>
        <strain evidence="3 4">DSM 45162</strain>
    </source>
</reference>
<evidence type="ECO:0000313" key="3">
    <source>
        <dbReference type="EMBL" id="RZU54184.1"/>
    </source>
</evidence>
<dbReference type="RefSeq" id="WP_130512574.1">
    <property type="nucleotide sequence ID" value="NZ_SHKY01000001.1"/>
</dbReference>